<evidence type="ECO:0000259" key="13">
    <source>
        <dbReference type="PROSITE" id="PS50112"/>
    </source>
</evidence>
<keyword evidence="4" id="KW-0597">Phosphoprotein</keyword>
<dbReference type="InterPro" id="IPR005467">
    <property type="entry name" value="His_kinase_dom"/>
</dbReference>
<keyword evidence="16" id="KW-1185">Reference proteome</keyword>
<dbReference type="InterPro" id="IPR011495">
    <property type="entry name" value="Sig_transdc_His_kin_sub2_dim/P"/>
</dbReference>
<dbReference type="InterPro" id="IPR001610">
    <property type="entry name" value="PAC"/>
</dbReference>
<name>A0ABU5ILT1_9BURK</name>
<sequence>MHYAAPLLSHPLEDDERGAAAPGGAVSPAPDRYRAIADALPTLTFETDAAGQRLWSSAGWERYTGLSAQELSGRGWVRVVHAQDMRAGHADWQRNLQAGRAHASRRRVRRYDGQWRWHLVNVVPRLDGDGTLRGWLGSAVDVDEMVRAEQALAAQEQRASFMLAVSEALRDLAQPQDMMDAATAALGRHLDVAQVGYGEIDGNPPYITVHHDWNDGRIPSVVGRWRLPDFGVAFVDDIRAGRTVAIADVEEDDRTRAPAVVAAYAGIHTRSILDVPLVKHGRLVALLFIHHPEPRGWSDVDIALAEQVCERLWGAVERGRAERARDASEAHLRAVLDALPVGVVIAEAPSGRIVKGNRSIEDILGHPLLNVEGVAGYAEYGAFHEDGRPVAPAEQPLARVLAGEERPALEMRYLRPGGHMAWLRALGAPIRDADGTLTGALVVVDDIDAKVRALESLQERERQLAQAQLRLDLALSAGDMGVWEWSPAQGRSHWNRQMFELLGLKPTEDGFLPTAAFMARVHPGDRPALEGALAKALATRGGFEQEMRLAHADGRQVWLLNRGEVVCDGCGHVERMVGVSLDITAQKAAQAALTEALQAKDTLLYEVHHRVKNNLQIINSLLSLQLRTVQDEDARRAIAEAGARVGVMARLHLSLYQSGRLGSLDLGHWLRRMAEDTLRLLGEGKHITLDFQSGEAVTLAVDQAVPLSLLLSELLTNAVKYAFPNGRGTVRLHVHRKDGGLRLLVADDGVGLPEGFEPAASKGLGMRIIHALARQIDAQLTLLERGAGTAFRIDLPLPPAA</sequence>
<keyword evidence="7" id="KW-0418">Kinase</keyword>
<evidence type="ECO:0000256" key="7">
    <source>
        <dbReference type="ARBA" id="ARBA00022777"/>
    </source>
</evidence>
<dbReference type="InterPro" id="IPR013655">
    <property type="entry name" value="PAS_fold_3"/>
</dbReference>
<dbReference type="PROSITE" id="PS50109">
    <property type="entry name" value="HIS_KIN"/>
    <property type="match status" value="1"/>
</dbReference>
<evidence type="ECO:0000256" key="2">
    <source>
        <dbReference type="ARBA" id="ARBA00006402"/>
    </source>
</evidence>
<keyword evidence="8" id="KW-0067">ATP-binding</keyword>
<dbReference type="EC" id="2.7.13.3" evidence="3"/>
<evidence type="ECO:0000259" key="14">
    <source>
        <dbReference type="PROSITE" id="PS50113"/>
    </source>
</evidence>
<feature type="coiled-coil region" evidence="10">
    <location>
        <begin position="447"/>
        <end position="477"/>
    </location>
</feature>
<dbReference type="PROSITE" id="PS50046">
    <property type="entry name" value="PHYTOCHROME_2"/>
    <property type="match status" value="1"/>
</dbReference>
<feature type="domain" description="PAC" evidence="14">
    <location>
        <begin position="543"/>
        <end position="595"/>
    </location>
</feature>
<feature type="domain" description="Phytochrome chromophore attachment site" evidence="11">
    <location>
        <begin position="165"/>
        <end position="311"/>
    </location>
</feature>
<dbReference type="Gene3D" id="3.30.565.10">
    <property type="entry name" value="Histidine kinase-like ATPase, C-terminal domain"/>
    <property type="match status" value="1"/>
</dbReference>
<keyword evidence="5" id="KW-0808">Transferase</keyword>
<dbReference type="SUPFAM" id="SSF55781">
    <property type="entry name" value="GAF domain-like"/>
    <property type="match status" value="1"/>
</dbReference>
<comment type="catalytic activity">
    <reaction evidence="1">
        <text>ATP + protein L-histidine = ADP + protein N-phospho-L-histidine.</text>
        <dbReference type="EC" id="2.7.13.3"/>
    </reaction>
</comment>
<dbReference type="PRINTS" id="PR00344">
    <property type="entry name" value="BCTRLSENSOR"/>
</dbReference>
<dbReference type="InterPro" id="IPR036890">
    <property type="entry name" value="HATPase_C_sf"/>
</dbReference>
<keyword evidence="6" id="KW-0547">Nucleotide-binding</keyword>
<dbReference type="CDD" id="cd00130">
    <property type="entry name" value="PAS"/>
    <property type="match status" value="3"/>
</dbReference>
<dbReference type="PROSITE" id="PS50113">
    <property type="entry name" value="PAC"/>
    <property type="match status" value="3"/>
</dbReference>
<dbReference type="NCBIfam" id="TIGR00229">
    <property type="entry name" value="sensory_box"/>
    <property type="match status" value="2"/>
</dbReference>
<dbReference type="SUPFAM" id="SSF55874">
    <property type="entry name" value="ATPase domain of HSP90 chaperone/DNA topoisomerase II/histidine kinase"/>
    <property type="match status" value="1"/>
</dbReference>
<evidence type="ECO:0000256" key="8">
    <source>
        <dbReference type="ARBA" id="ARBA00022840"/>
    </source>
</evidence>
<dbReference type="EMBL" id="JAXOJX010000052">
    <property type="protein sequence ID" value="MDZ5459873.1"/>
    <property type="molecule type" value="Genomic_DNA"/>
</dbReference>
<dbReference type="PROSITE" id="PS50112">
    <property type="entry name" value="PAS"/>
    <property type="match status" value="1"/>
</dbReference>
<dbReference type="InterPro" id="IPR029016">
    <property type="entry name" value="GAF-like_dom_sf"/>
</dbReference>
<dbReference type="Pfam" id="PF01590">
    <property type="entry name" value="GAF"/>
    <property type="match status" value="1"/>
</dbReference>
<dbReference type="InterPro" id="IPR000014">
    <property type="entry name" value="PAS"/>
</dbReference>
<dbReference type="SMART" id="SM00086">
    <property type="entry name" value="PAC"/>
    <property type="match status" value="3"/>
</dbReference>
<feature type="domain" description="PAC" evidence="14">
    <location>
        <begin position="407"/>
        <end position="459"/>
    </location>
</feature>
<feature type="domain" description="PAS" evidence="13">
    <location>
        <begin position="29"/>
        <end position="99"/>
    </location>
</feature>
<dbReference type="InterPro" id="IPR003594">
    <property type="entry name" value="HATPase_dom"/>
</dbReference>
<evidence type="ECO:0000256" key="6">
    <source>
        <dbReference type="ARBA" id="ARBA00022741"/>
    </source>
</evidence>
<gene>
    <name evidence="15" type="ORF">SM757_25145</name>
</gene>
<feature type="domain" description="PAC" evidence="14">
    <location>
        <begin position="102"/>
        <end position="154"/>
    </location>
</feature>
<keyword evidence="10" id="KW-0175">Coiled coil</keyword>
<evidence type="ECO:0000256" key="4">
    <source>
        <dbReference type="ARBA" id="ARBA00022553"/>
    </source>
</evidence>
<evidence type="ECO:0000259" key="11">
    <source>
        <dbReference type="PROSITE" id="PS50046"/>
    </source>
</evidence>
<dbReference type="SMART" id="SM00065">
    <property type="entry name" value="GAF"/>
    <property type="match status" value="1"/>
</dbReference>
<dbReference type="SUPFAM" id="SSF55785">
    <property type="entry name" value="PYP-like sensor domain (PAS domain)"/>
    <property type="match status" value="3"/>
</dbReference>
<dbReference type="Proteomes" id="UP001293718">
    <property type="component" value="Unassembled WGS sequence"/>
</dbReference>
<dbReference type="Gene3D" id="3.30.450.40">
    <property type="match status" value="1"/>
</dbReference>
<protein>
    <recommendedName>
        <fullName evidence="3">histidine kinase</fullName>
        <ecNumber evidence="3">2.7.13.3</ecNumber>
    </recommendedName>
</protein>
<dbReference type="Gene3D" id="3.30.450.20">
    <property type="entry name" value="PAS domain"/>
    <property type="match status" value="3"/>
</dbReference>
<evidence type="ECO:0000256" key="9">
    <source>
        <dbReference type="ARBA" id="ARBA00023026"/>
    </source>
</evidence>
<organism evidence="15 16">
    <name type="scientific">Azohydromonas lata</name>
    <dbReference type="NCBI Taxonomy" id="45677"/>
    <lineage>
        <taxon>Bacteria</taxon>
        <taxon>Pseudomonadati</taxon>
        <taxon>Pseudomonadota</taxon>
        <taxon>Betaproteobacteria</taxon>
        <taxon>Burkholderiales</taxon>
        <taxon>Sphaerotilaceae</taxon>
        <taxon>Azohydromonas</taxon>
    </lineage>
</organism>
<dbReference type="Pfam" id="PF00989">
    <property type="entry name" value="PAS"/>
    <property type="match status" value="1"/>
</dbReference>
<proteinExistence type="inferred from homology"/>
<dbReference type="Gene3D" id="2.10.70.100">
    <property type="match status" value="1"/>
</dbReference>
<evidence type="ECO:0000256" key="10">
    <source>
        <dbReference type="SAM" id="Coils"/>
    </source>
</evidence>
<dbReference type="Pfam" id="PF08447">
    <property type="entry name" value="PAS_3"/>
    <property type="match status" value="1"/>
</dbReference>
<comment type="similarity">
    <text evidence="2">In the N-terminal section; belongs to the phytochrome family.</text>
</comment>
<dbReference type="Pfam" id="PF07568">
    <property type="entry name" value="HisKA_2"/>
    <property type="match status" value="1"/>
</dbReference>
<dbReference type="InterPro" id="IPR004358">
    <property type="entry name" value="Sig_transdc_His_kin-like_C"/>
</dbReference>
<dbReference type="Pfam" id="PF08448">
    <property type="entry name" value="PAS_4"/>
    <property type="match status" value="1"/>
</dbReference>
<evidence type="ECO:0000313" key="15">
    <source>
        <dbReference type="EMBL" id="MDZ5459873.1"/>
    </source>
</evidence>
<dbReference type="PANTHER" id="PTHR41523">
    <property type="entry name" value="TWO-COMPONENT SYSTEM SENSOR PROTEIN"/>
    <property type="match status" value="1"/>
</dbReference>
<dbReference type="InterPro" id="IPR013767">
    <property type="entry name" value="PAS_fold"/>
</dbReference>
<dbReference type="SMART" id="SM00091">
    <property type="entry name" value="PAS"/>
    <property type="match status" value="3"/>
</dbReference>
<dbReference type="InterPro" id="IPR035965">
    <property type="entry name" value="PAS-like_dom_sf"/>
</dbReference>
<feature type="domain" description="Histidine kinase" evidence="12">
    <location>
        <begin position="606"/>
        <end position="799"/>
    </location>
</feature>
<dbReference type="InterPro" id="IPR003018">
    <property type="entry name" value="GAF"/>
</dbReference>
<dbReference type="InterPro" id="IPR000700">
    <property type="entry name" value="PAS-assoc_C"/>
</dbReference>
<dbReference type="PANTHER" id="PTHR41523:SF8">
    <property type="entry name" value="ETHYLENE RESPONSE SENSOR PROTEIN"/>
    <property type="match status" value="1"/>
</dbReference>
<comment type="caution">
    <text evidence="15">The sequence shown here is derived from an EMBL/GenBank/DDBJ whole genome shotgun (WGS) entry which is preliminary data.</text>
</comment>
<dbReference type="InterPro" id="IPR013656">
    <property type="entry name" value="PAS_4"/>
</dbReference>
<evidence type="ECO:0000313" key="16">
    <source>
        <dbReference type="Proteomes" id="UP001293718"/>
    </source>
</evidence>
<dbReference type="Pfam" id="PF02518">
    <property type="entry name" value="HATPase_c"/>
    <property type="match status" value="1"/>
</dbReference>
<evidence type="ECO:0000256" key="5">
    <source>
        <dbReference type="ARBA" id="ARBA00022679"/>
    </source>
</evidence>
<dbReference type="RefSeq" id="WP_322467506.1">
    <property type="nucleotide sequence ID" value="NZ_JAXOJX010000052.1"/>
</dbReference>
<reference evidence="15 16" key="1">
    <citation type="submission" date="2023-11" db="EMBL/GenBank/DDBJ databases">
        <title>Draft genome of Azohydromonas lata strain H1 (DSM1123), a polyhydroxyalkanoate producer.</title>
        <authorList>
            <person name="Traversa D."/>
            <person name="D'Addabbo P."/>
            <person name="Pazzani C."/>
            <person name="Manzari C."/>
            <person name="Chiara M."/>
            <person name="Scrascia M."/>
        </authorList>
    </citation>
    <scope>NUCLEOTIDE SEQUENCE [LARGE SCALE GENOMIC DNA]</scope>
    <source>
        <strain evidence="15 16">H1</strain>
    </source>
</reference>
<evidence type="ECO:0000256" key="1">
    <source>
        <dbReference type="ARBA" id="ARBA00000085"/>
    </source>
</evidence>
<evidence type="ECO:0000256" key="3">
    <source>
        <dbReference type="ARBA" id="ARBA00012438"/>
    </source>
</evidence>
<keyword evidence="9" id="KW-0843">Virulence</keyword>
<accession>A0ABU5ILT1</accession>
<dbReference type="SMART" id="SM00387">
    <property type="entry name" value="HATPase_c"/>
    <property type="match status" value="1"/>
</dbReference>
<dbReference type="InterPro" id="IPR016132">
    <property type="entry name" value="Phyto_chromo_attachment"/>
</dbReference>
<evidence type="ECO:0000259" key="12">
    <source>
        <dbReference type="PROSITE" id="PS50109"/>
    </source>
</evidence>